<name>A0A5P2FZF2_9BACT</name>
<dbReference type="PIRSF" id="PIRSF029477">
    <property type="entry name" value="UCP029477"/>
    <property type="match status" value="1"/>
</dbReference>
<keyword evidence="3" id="KW-1185">Reference proteome</keyword>
<evidence type="ECO:0000313" key="2">
    <source>
        <dbReference type="EMBL" id="QES88317.1"/>
    </source>
</evidence>
<dbReference type="AlphaFoldDB" id="A0A5P2FZF2"/>
<proteinExistence type="predicted"/>
<dbReference type="EMBL" id="CP044016">
    <property type="protein sequence ID" value="QES88317.1"/>
    <property type="molecule type" value="Genomic_DNA"/>
</dbReference>
<accession>A0A5P2FZF2</accession>
<dbReference type="Pfam" id="PF09537">
    <property type="entry name" value="DUF2383"/>
    <property type="match status" value="1"/>
</dbReference>
<evidence type="ECO:0000313" key="3">
    <source>
        <dbReference type="Proteomes" id="UP000292424"/>
    </source>
</evidence>
<dbReference type="InterPro" id="IPR019052">
    <property type="entry name" value="DUF2383"/>
</dbReference>
<dbReference type="Gene3D" id="1.20.1260.10">
    <property type="match status" value="1"/>
</dbReference>
<feature type="domain" description="DUF2383" evidence="1">
    <location>
        <begin position="3"/>
        <end position="81"/>
    </location>
</feature>
<reference evidence="2 3" key="1">
    <citation type="submission" date="2019-09" db="EMBL/GenBank/DDBJ databases">
        <title>Complete genome sequence of Arachidicoccus sp. B3-10 isolated from apple orchard soil.</title>
        <authorList>
            <person name="Kim H.S."/>
            <person name="Han K.-I."/>
            <person name="Suh M.K."/>
            <person name="Lee K.C."/>
            <person name="Eom M.K."/>
            <person name="Kim J.-S."/>
            <person name="Kang S.W."/>
            <person name="Sin Y."/>
            <person name="Lee J.-S."/>
        </authorList>
    </citation>
    <scope>NUCLEOTIDE SEQUENCE [LARGE SCALE GENOMIC DNA]</scope>
    <source>
        <strain evidence="2 3">B3-10</strain>
    </source>
</reference>
<sequence>MLVKEIFQKYSGQSRKFSQELTQIVAEHGEKAETGTSVGGSLHRAWIDVKGLFGGTDRKSILEEAERGEDVIKKAYKDAIESGYLSGKALDVVNSQQSEIVAEHNTIRDLRDVAK</sequence>
<dbReference type="InterPro" id="IPR016920">
    <property type="entry name" value="UCP029477"/>
</dbReference>
<dbReference type="Proteomes" id="UP000292424">
    <property type="component" value="Chromosome"/>
</dbReference>
<dbReference type="NCBIfam" id="TIGR02284">
    <property type="entry name" value="PA2169 family four-helix-bundle protein"/>
    <property type="match status" value="1"/>
</dbReference>
<protein>
    <submittedName>
        <fullName evidence="2">PA2169 family four-helix-bundle protein</fullName>
    </submittedName>
</protein>
<dbReference type="InterPro" id="IPR012347">
    <property type="entry name" value="Ferritin-like"/>
</dbReference>
<evidence type="ECO:0000259" key="1">
    <source>
        <dbReference type="Pfam" id="PF09537"/>
    </source>
</evidence>
<dbReference type="OrthoDB" id="282393at2"/>
<gene>
    <name evidence="2" type="ORF">E0W69_006440</name>
</gene>
<dbReference type="KEGG" id="arac:E0W69_006440"/>
<dbReference type="InterPro" id="IPR011971">
    <property type="entry name" value="CHP02284"/>
</dbReference>
<organism evidence="2 3">
    <name type="scientific">Rhizosphaericola mali</name>
    <dbReference type="NCBI Taxonomy" id="2545455"/>
    <lineage>
        <taxon>Bacteria</taxon>
        <taxon>Pseudomonadati</taxon>
        <taxon>Bacteroidota</taxon>
        <taxon>Chitinophagia</taxon>
        <taxon>Chitinophagales</taxon>
        <taxon>Chitinophagaceae</taxon>
        <taxon>Rhizosphaericola</taxon>
    </lineage>
</organism>